<reference evidence="8" key="2">
    <citation type="submission" date="2025-08" db="UniProtKB">
        <authorList>
            <consortium name="RefSeq"/>
        </authorList>
    </citation>
    <scope>IDENTIFICATION</scope>
</reference>
<dbReference type="PANTHER" id="PTHR43522">
    <property type="entry name" value="TRANSKETOLASE"/>
    <property type="match status" value="1"/>
</dbReference>
<evidence type="ECO:0000256" key="2">
    <source>
        <dbReference type="ARBA" id="ARBA00022723"/>
    </source>
</evidence>
<keyword evidence="7" id="KW-1185">Reference proteome</keyword>
<comment type="cofactor">
    <cofactor evidence="1">
        <name>thiamine diphosphate</name>
        <dbReference type="ChEBI" id="CHEBI:58937"/>
    </cofactor>
</comment>
<dbReference type="InterPro" id="IPR005475">
    <property type="entry name" value="Transketolase-like_Pyr-bd"/>
</dbReference>
<keyword evidence="3" id="KW-0460">Magnesium</keyword>
<evidence type="ECO:0000256" key="1">
    <source>
        <dbReference type="ARBA" id="ARBA00001964"/>
    </source>
</evidence>
<dbReference type="InterPro" id="IPR029061">
    <property type="entry name" value="THDP-binding"/>
</dbReference>
<evidence type="ECO:0000256" key="3">
    <source>
        <dbReference type="ARBA" id="ARBA00022842"/>
    </source>
</evidence>
<sequence>MGERKQEVKASNAPLRGRPQKNLGCVASRKSAPRDAVVKFEGKAPARTYAIRAQEEAESPDVITVSELKIELVQVVCKFTDVFPEELPGLPSVREIEFGIELVPGFLSGSASLASSNMTLLKMYGNFQKDTPEERNLWFGVREHGMGAICNGITHHSPDLILYCATFFVFTDYMRAAIRMSLMETKLPVHTKLLSSIETHLPLSHTLQKNYPNYPELPSRGSKKVATFISDNSSGNNPDIVLIETDSELEIVVKAGNELRKDEKAVRVVSLVSWELFDNQSDA</sequence>
<evidence type="ECO:0000259" key="5">
    <source>
        <dbReference type="Pfam" id="PF02779"/>
    </source>
</evidence>
<dbReference type="InterPro" id="IPR033247">
    <property type="entry name" value="Transketolase_fam"/>
</dbReference>
<gene>
    <name evidence="8" type="primary">LOC121211408</name>
</gene>
<dbReference type="GeneID" id="121211408"/>
<proteinExistence type="predicted"/>
<dbReference type="InterPro" id="IPR055152">
    <property type="entry name" value="Transketolase-like_C_2"/>
</dbReference>
<dbReference type="Pfam" id="PF02779">
    <property type="entry name" value="Transket_pyr"/>
    <property type="match status" value="1"/>
</dbReference>
<protein>
    <submittedName>
        <fullName evidence="8">Transketolase, chloroplastic-like</fullName>
    </submittedName>
</protein>
<feature type="domain" description="Transketolase-like pyrimidine-binding" evidence="5">
    <location>
        <begin position="104"/>
        <end position="191"/>
    </location>
</feature>
<name>A0ABM2ZBS0_GOSHI</name>
<keyword evidence="2" id="KW-0479">Metal-binding</keyword>
<dbReference type="Gene3D" id="3.40.50.920">
    <property type="match status" value="1"/>
</dbReference>
<evidence type="ECO:0000259" key="6">
    <source>
        <dbReference type="Pfam" id="PF22613"/>
    </source>
</evidence>
<reference evidence="7" key="1">
    <citation type="journal article" date="2020" name="Nat. Genet.">
        <title>Genomic diversifications of five Gossypium allopolyploid species and their impact on cotton improvement.</title>
        <authorList>
            <person name="Chen Z.J."/>
            <person name="Sreedasyam A."/>
            <person name="Ando A."/>
            <person name="Song Q."/>
            <person name="De Santiago L.M."/>
            <person name="Hulse-Kemp A.M."/>
            <person name="Ding M."/>
            <person name="Ye W."/>
            <person name="Kirkbride R.C."/>
            <person name="Jenkins J."/>
            <person name="Plott C."/>
            <person name="Lovell J."/>
            <person name="Lin Y.M."/>
            <person name="Vaughn R."/>
            <person name="Liu B."/>
            <person name="Simpson S."/>
            <person name="Scheffler B.E."/>
            <person name="Wen L."/>
            <person name="Saski C.A."/>
            <person name="Grover C.E."/>
            <person name="Hu G."/>
            <person name="Conover J.L."/>
            <person name="Carlson J.W."/>
            <person name="Shu S."/>
            <person name="Boston L.B."/>
            <person name="Williams M."/>
            <person name="Peterson D.G."/>
            <person name="McGee K."/>
            <person name="Jones D.C."/>
            <person name="Wendel J.F."/>
            <person name="Stelly D.M."/>
            <person name="Grimwood J."/>
            <person name="Schmutz J."/>
        </authorList>
    </citation>
    <scope>NUCLEOTIDE SEQUENCE [LARGE SCALE GENOMIC DNA]</scope>
    <source>
        <strain evidence="7">cv. TM-1</strain>
    </source>
</reference>
<dbReference type="RefSeq" id="XP_040940106.1">
    <property type="nucleotide sequence ID" value="XM_041084172.1"/>
</dbReference>
<evidence type="ECO:0000256" key="4">
    <source>
        <dbReference type="SAM" id="MobiDB-lite"/>
    </source>
</evidence>
<dbReference type="SUPFAM" id="SSF52518">
    <property type="entry name" value="Thiamin diphosphate-binding fold (THDP-binding)"/>
    <property type="match status" value="1"/>
</dbReference>
<dbReference type="SUPFAM" id="SSF52922">
    <property type="entry name" value="TK C-terminal domain-like"/>
    <property type="match status" value="1"/>
</dbReference>
<evidence type="ECO:0000313" key="7">
    <source>
        <dbReference type="Proteomes" id="UP000818029"/>
    </source>
</evidence>
<dbReference type="Pfam" id="PF22613">
    <property type="entry name" value="Transketolase_C_1"/>
    <property type="match status" value="1"/>
</dbReference>
<feature type="region of interest" description="Disordered" evidence="4">
    <location>
        <begin position="1"/>
        <end position="29"/>
    </location>
</feature>
<dbReference type="Proteomes" id="UP000818029">
    <property type="component" value="Chromosome A12"/>
</dbReference>
<accession>A0ABM2ZBS0</accession>
<dbReference type="PANTHER" id="PTHR43522:SF2">
    <property type="entry name" value="TRANSKETOLASE 1-RELATED"/>
    <property type="match status" value="1"/>
</dbReference>
<organism evidence="7 8">
    <name type="scientific">Gossypium hirsutum</name>
    <name type="common">Upland cotton</name>
    <name type="synonym">Gossypium mexicanum</name>
    <dbReference type="NCBI Taxonomy" id="3635"/>
    <lineage>
        <taxon>Eukaryota</taxon>
        <taxon>Viridiplantae</taxon>
        <taxon>Streptophyta</taxon>
        <taxon>Embryophyta</taxon>
        <taxon>Tracheophyta</taxon>
        <taxon>Spermatophyta</taxon>
        <taxon>Magnoliopsida</taxon>
        <taxon>eudicotyledons</taxon>
        <taxon>Gunneridae</taxon>
        <taxon>Pentapetalae</taxon>
        <taxon>rosids</taxon>
        <taxon>malvids</taxon>
        <taxon>Malvales</taxon>
        <taxon>Malvaceae</taxon>
        <taxon>Malvoideae</taxon>
        <taxon>Gossypium</taxon>
    </lineage>
</organism>
<dbReference type="InterPro" id="IPR009014">
    <property type="entry name" value="Transketo_C/PFOR_II"/>
</dbReference>
<feature type="domain" description="Transketolase-like C-terminal" evidence="6">
    <location>
        <begin position="233"/>
        <end position="282"/>
    </location>
</feature>
<dbReference type="Gene3D" id="3.40.50.970">
    <property type="match status" value="1"/>
</dbReference>
<evidence type="ECO:0000313" key="8">
    <source>
        <dbReference type="RefSeq" id="XP_040940106.1"/>
    </source>
</evidence>